<dbReference type="SUPFAM" id="SSF74853">
    <property type="entry name" value="Lamin A/C globular tail domain"/>
    <property type="match status" value="2"/>
</dbReference>
<evidence type="ECO:0000259" key="3">
    <source>
        <dbReference type="PROSITE" id="PS51841"/>
    </source>
</evidence>
<evidence type="ECO:0000313" key="4">
    <source>
        <dbReference type="EMBL" id="RRD77872.1"/>
    </source>
</evidence>
<dbReference type="InterPro" id="IPR036415">
    <property type="entry name" value="Lamin_tail_dom_sf"/>
</dbReference>
<dbReference type="PANTHER" id="PTHR37397">
    <property type="entry name" value="SI:CH211-183D21.1"/>
    <property type="match status" value="1"/>
</dbReference>
<dbReference type="InterPro" id="IPR001322">
    <property type="entry name" value="Lamin_tail_dom"/>
</dbReference>
<feature type="chain" id="PRO_5018033634" evidence="2">
    <location>
        <begin position="32"/>
        <end position="665"/>
    </location>
</feature>
<feature type="domain" description="LTD" evidence="3">
    <location>
        <begin position="202"/>
        <end position="334"/>
    </location>
</feature>
<protein>
    <submittedName>
        <fullName evidence="4">Lamin tail domain-containing protein</fullName>
    </submittedName>
</protein>
<dbReference type="Gene3D" id="2.60.40.4070">
    <property type="match status" value="1"/>
</dbReference>
<feature type="domain" description="LTD" evidence="3">
    <location>
        <begin position="30"/>
        <end position="162"/>
    </location>
</feature>
<feature type="region of interest" description="Disordered" evidence="1">
    <location>
        <begin position="327"/>
        <end position="390"/>
    </location>
</feature>
<dbReference type="Pfam" id="PF00932">
    <property type="entry name" value="LTD"/>
    <property type="match status" value="3"/>
</dbReference>
<dbReference type="PANTHER" id="PTHR37397:SF1">
    <property type="entry name" value="LTD DOMAIN-CONTAINING PROTEIN"/>
    <property type="match status" value="1"/>
</dbReference>
<evidence type="ECO:0000256" key="2">
    <source>
        <dbReference type="SAM" id="SignalP"/>
    </source>
</evidence>
<organism evidence="4 5">
    <name type="scientific">Tannerella forsythia</name>
    <name type="common">Bacteroides forsythus</name>
    <dbReference type="NCBI Taxonomy" id="28112"/>
    <lineage>
        <taxon>Bacteria</taxon>
        <taxon>Pseudomonadati</taxon>
        <taxon>Bacteroidota</taxon>
        <taxon>Bacteroidia</taxon>
        <taxon>Bacteroidales</taxon>
        <taxon>Tannerellaceae</taxon>
        <taxon>Tannerella</taxon>
    </lineage>
</organism>
<sequence length="665" mass="72458">MRCRPRNKEGSTMKHMMLLVCLMLMPVFLRAQTSDPSKPGDVLLNEVMANPKGLTALPETEYIEIYNASGKSLSLKGWGFIYDKTTIALPDITLPAGGYAVLYREGREIVIPTEALKLGLKKFPANLANGGKHIALKNSEGHLIHAYDYPKAVAGKSHERGADNTWHLCTDPRGGTPGMVNSSPTSPPGPTPPPEPPTPPQPPVQPDPSKPGDVLLNEVMANPKGLTALPETEYIEIYNASGKSLSLKGWVFIYDKTTIALPDITLPAGGYAVLYREGQEIVIPTEALKLGLKKFPANLANGGKHIALKNSEGHLIHAYDYPKAVAGKSHERGSDNTWHLCTDPRGGTPGMVNSSPTSPPEPTPPPEPPTPPQPPVPPVQPEPPTPEEPIKIEPGEIVVNEILPNPFAGGSEFIELYNRSGRTLPVNGLALAIRKANGEIGTQYPLTSVKDSLAADGYLVVTSNRSGVTDFYTIPFPERIHELKLPILHNNEATIVLLRKADSLVIDKVAYSSKWHDAAIRHMKGVSLERIRPDGASEEASNWASAASEAGYATPGYRNSQFRDTQTDYSLAIEPPEYLHAADRYVISYRTDKTGYRCRVEVYTPNGKRVAEIVNNQLLTPNGKISWDGTGTDGSRLSPGVYIFFAELYHSDGNRRRVKKAFLVH</sequence>
<proteinExistence type="predicted"/>
<feature type="compositionally biased region" description="Pro residues" evidence="1">
    <location>
        <begin position="357"/>
        <end position="387"/>
    </location>
</feature>
<dbReference type="Proteomes" id="UP000279860">
    <property type="component" value="Unassembled WGS sequence"/>
</dbReference>
<feature type="domain" description="LTD" evidence="3">
    <location>
        <begin position="375"/>
        <end position="513"/>
    </location>
</feature>
<feature type="region of interest" description="Disordered" evidence="1">
    <location>
        <begin position="163"/>
        <end position="213"/>
    </location>
</feature>
<accession>A0A3P1Z3F8</accession>
<evidence type="ECO:0000313" key="5">
    <source>
        <dbReference type="Proteomes" id="UP000279860"/>
    </source>
</evidence>
<dbReference type="PROSITE" id="PS51841">
    <property type="entry name" value="LTD"/>
    <property type="match status" value="3"/>
</dbReference>
<feature type="compositionally biased region" description="Pro residues" evidence="1">
    <location>
        <begin position="185"/>
        <end position="209"/>
    </location>
</feature>
<dbReference type="EMBL" id="RQYN01000006">
    <property type="protein sequence ID" value="RRD77872.1"/>
    <property type="molecule type" value="Genomic_DNA"/>
</dbReference>
<name>A0A3P1Z3F8_TANFO</name>
<feature type="signal peptide" evidence="2">
    <location>
        <begin position="1"/>
        <end position="31"/>
    </location>
</feature>
<gene>
    <name evidence="4" type="ORF">EII41_03160</name>
</gene>
<evidence type="ECO:0000256" key="1">
    <source>
        <dbReference type="SAM" id="MobiDB-lite"/>
    </source>
</evidence>
<dbReference type="AlphaFoldDB" id="A0A3P1Z3F8"/>
<comment type="caution">
    <text evidence="4">The sequence shown here is derived from an EMBL/GenBank/DDBJ whole genome shotgun (WGS) entry which is preliminary data.</text>
</comment>
<keyword evidence="2" id="KW-0732">Signal</keyword>
<reference evidence="4 5" key="1">
    <citation type="submission" date="2018-11" db="EMBL/GenBank/DDBJ databases">
        <title>Genomes From Bacteria Associated with the Canine Oral Cavity: a Test Case for Automated Genome-Based Taxonomic Assignment.</title>
        <authorList>
            <person name="Coil D.A."/>
            <person name="Jospin G."/>
            <person name="Darling A.E."/>
            <person name="Wallis C."/>
            <person name="Davis I.J."/>
            <person name="Harris S."/>
            <person name="Eisen J.A."/>
            <person name="Holcombe L.J."/>
            <person name="O'Flynn C."/>
        </authorList>
    </citation>
    <scope>NUCLEOTIDE SEQUENCE [LARGE SCALE GENOMIC DNA]</scope>
    <source>
        <strain evidence="4 5">OH1426_COT-023</strain>
    </source>
</reference>